<accession>A0A6L6LWM6</accession>
<comment type="caution">
    <text evidence="1">The sequence shown here is derived from an EMBL/GenBank/DDBJ whole genome shotgun (WGS) entry which is preliminary data.</text>
</comment>
<sequence length="58" mass="7306">MQTVLRIFQLKADKMRQLYQQLRNKYQMHCAYAQGNAKMREAYNKWRDPRRRQWSNTR</sequence>
<name>A0A6L6LWM6_9FIRM</name>
<proteinExistence type="predicted"/>
<organism evidence="1 2">
    <name type="scientific">Ruthenibacterium lactatiformans</name>
    <dbReference type="NCBI Taxonomy" id="1550024"/>
    <lineage>
        <taxon>Bacteria</taxon>
        <taxon>Bacillati</taxon>
        <taxon>Bacillota</taxon>
        <taxon>Clostridia</taxon>
        <taxon>Eubacteriales</taxon>
        <taxon>Oscillospiraceae</taxon>
        <taxon>Ruthenibacterium</taxon>
    </lineage>
</organism>
<evidence type="ECO:0000313" key="2">
    <source>
        <dbReference type="Proteomes" id="UP000472755"/>
    </source>
</evidence>
<reference evidence="1 2" key="1">
    <citation type="journal article" date="2019" name="Nat. Med.">
        <title>A library of human gut bacterial isolates paired with longitudinal multiomics data enables mechanistic microbiome research.</title>
        <authorList>
            <person name="Poyet M."/>
            <person name="Groussin M."/>
            <person name="Gibbons S.M."/>
            <person name="Avila-Pacheco J."/>
            <person name="Jiang X."/>
            <person name="Kearney S.M."/>
            <person name="Perrotta A.R."/>
            <person name="Berdy B."/>
            <person name="Zhao S."/>
            <person name="Lieberman T.D."/>
            <person name="Swanson P.K."/>
            <person name="Smith M."/>
            <person name="Roesemann S."/>
            <person name="Alexander J.E."/>
            <person name="Rich S.A."/>
            <person name="Livny J."/>
            <person name="Vlamakis H."/>
            <person name="Clish C."/>
            <person name="Bullock K."/>
            <person name="Deik A."/>
            <person name="Scott J."/>
            <person name="Pierce K.A."/>
            <person name="Xavier R.J."/>
            <person name="Alm E.J."/>
        </authorList>
    </citation>
    <scope>NUCLEOTIDE SEQUENCE [LARGE SCALE GENOMIC DNA]</scope>
    <source>
        <strain evidence="1 2">BIOML-A4</strain>
    </source>
</reference>
<dbReference type="AlphaFoldDB" id="A0A6L6LWM6"/>
<gene>
    <name evidence="1" type="ORF">GMD59_18455</name>
</gene>
<dbReference type="Proteomes" id="UP000472755">
    <property type="component" value="Unassembled WGS sequence"/>
</dbReference>
<evidence type="ECO:0000313" key="1">
    <source>
        <dbReference type="EMBL" id="MTS29242.1"/>
    </source>
</evidence>
<dbReference type="EMBL" id="WMZU01000060">
    <property type="protein sequence ID" value="MTS29242.1"/>
    <property type="molecule type" value="Genomic_DNA"/>
</dbReference>
<protein>
    <submittedName>
        <fullName evidence="1">Uncharacterized protein</fullName>
    </submittedName>
</protein>